<evidence type="ECO:0000256" key="4">
    <source>
        <dbReference type="ARBA" id="ARBA00023136"/>
    </source>
</evidence>
<feature type="signal peptide" evidence="7">
    <location>
        <begin position="1"/>
        <end position="26"/>
    </location>
</feature>
<evidence type="ECO:0000256" key="6">
    <source>
        <dbReference type="SAM" id="Phobius"/>
    </source>
</evidence>
<dbReference type="PANTHER" id="PTHR12883:SF0">
    <property type="entry name" value="PAT COMPLEX SUBUNIT CCDC47"/>
    <property type="match status" value="1"/>
</dbReference>
<feature type="chain" id="PRO_5033790784" evidence="7">
    <location>
        <begin position="27"/>
        <end position="354"/>
    </location>
</feature>
<evidence type="ECO:0000256" key="2">
    <source>
        <dbReference type="ARBA" id="ARBA00022692"/>
    </source>
</evidence>
<evidence type="ECO:0000256" key="5">
    <source>
        <dbReference type="SAM" id="MobiDB-lite"/>
    </source>
</evidence>
<protein>
    <submittedName>
        <fullName evidence="8">Uncharacterized protein</fullName>
    </submittedName>
</protein>
<sequence>MERYCKLTFVITIVLVTLSCVGHVNSLSFPSFSDFTQRFYNQSNDDNAEPATRYQYKPPRSDVTNPLESIPGLKVPKFLKILSKLSEPLSKEFPRNFRRNYACFLILVAFLVAYGFYGYDRNKKWATKLCEEAMPVLEENFAYIEQDPKPPEEKGWNDFEMYASGRTSCKGLLITFQFVKRQCFWHEHFIRLLYSSKDLVAFDVQFEYLDQLLFAVCRKVNNKSFVTQYPHLLLFSYLYEGKDLPDCFRAYVNSTDKSVVQFASHVLHLVQPFINNLEYFYLSDVVSSESELVKRPVLSCCFRLRKKSEDFQNLVKTMINLVDYCKNFSMPQKLREAVTKERSEFEFAYNKMNR</sequence>
<dbReference type="PANTHER" id="PTHR12883">
    <property type="entry name" value="ADIPOCYTE-SPECIFIC PROTEIN 4-RELATED"/>
    <property type="match status" value="1"/>
</dbReference>
<dbReference type="AlphaFoldDB" id="A0A3B0NJ82"/>
<dbReference type="Pfam" id="PF07946">
    <property type="entry name" value="CCDC47"/>
    <property type="match status" value="1"/>
</dbReference>
<evidence type="ECO:0000313" key="8">
    <source>
        <dbReference type="EMBL" id="SVP94708.1"/>
    </source>
</evidence>
<keyword evidence="3 6" id="KW-1133">Transmembrane helix</keyword>
<name>A0A3B0NJ82_THEAN</name>
<evidence type="ECO:0000256" key="3">
    <source>
        <dbReference type="ARBA" id="ARBA00022989"/>
    </source>
</evidence>
<evidence type="ECO:0000256" key="7">
    <source>
        <dbReference type="SAM" id="SignalP"/>
    </source>
</evidence>
<dbReference type="GO" id="GO:0005509">
    <property type="term" value="F:calcium ion binding"/>
    <property type="evidence" value="ECO:0007669"/>
    <property type="project" value="InterPro"/>
</dbReference>
<evidence type="ECO:0000313" key="9">
    <source>
        <dbReference type="EMBL" id="SVP95436.1"/>
    </source>
</evidence>
<keyword evidence="2 6" id="KW-0812">Transmembrane</keyword>
<dbReference type="GO" id="GO:0005783">
    <property type="term" value="C:endoplasmic reticulum"/>
    <property type="evidence" value="ECO:0007669"/>
    <property type="project" value="InterPro"/>
</dbReference>
<feature type="transmembrane region" description="Helical" evidence="6">
    <location>
        <begin position="99"/>
        <end position="119"/>
    </location>
</feature>
<feature type="region of interest" description="Disordered" evidence="5">
    <location>
        <begin position="43"/>
        <end position="63"/>
    </location>
</feature>
<dbReference type="EMBL" id="UIVT01000004">
    <property type="protein sequence ID" value="SVP94708.1"/>
    <property type="molecule type" value="Genomic_DNA"/>
</dbReference>
<reference evidence="8" key="1">
    <citation type="submission" date="2018-07" db="EMBL/GenBank/DDBJ databases">
        <authorList>
            <person name="Quirk P.G."/>
            <person name="Krulwich T.A."/>
        </authorList>
    </citation>
    <scope>NUCLEOTIDE SEQUENCE</scope>
    <source>
        <strain evidence="8">Anand</strain>
    </source>
</reference>
<dbReference type="VEuPathDB" id="PiroplasmaDB:TA10570"/>
<dbReference type="InterPro" id="IPR012879">
    <property type="entry name" value="CCDC47"/>
</dbReference>
<proteinExistence type="predicted"/>
<organism evidence="8">
    <name type="scientific">Theileria annulata</name>
    <dbReference type="NCBI Taxonomy" id="5874"/>
    <lineage>
        <taxon>Eukaryota</taxon>
        <taxon>Sar</taxon>
        <taxon>Alveolata</taxon>
        <taxon>Apicomplexa</taxon>
        <taxon>Aconoidasida</taxon>
        <taxon>Piroplasmida</taxon>
        <taxon>Theileriidae</taxon>
        <taxon>Theileria</taxon>
    </lineage>
</organism>
<keyword evidence="7" id="KW-0732">Signal</keyword>
<dbReference type="GO" id="GO:0016020">
    <property type="term" value="C:membrane"/>
    <property type="evidence" value="ECO:0007669"/>
    <property type="project" value="UniProtKB-SubCell"/>
</dbReference>
<accession>A0A3B0NJ82</accession>
<dbReference type="EMBL" id="UIVS01000004">
    <property type="protein sequence ID" value="SVP95436.1"/>
    <property type="molecule type" value="Genomic_DNA"/>
</dbReference>
<dbReference type="GO" id="GO:0032469">
    <property type="term" value="P:endoplasmic reticulum calcium ion homeostasis"/>
    <property type="evidence" value="ECO:0007669"/>
    <property type="project" value="InterPro"/>
</dbReference>
<comment type="subcellular location">
    <subcellularLocation>
        <location evidence="1">Membrane</location>
        <topology evidence="1">Single-pass membrane protein</topology>
    </subcellularLocation>
</comment>
<evidence type="ECO:0000256" key="1">
    <source>
        <dbReference type="ARBA" id="ARBA00004167"/>
    </source>
</evidence>
<gene>
    <name evidence="8" type="ORF">TAT_000359700</name>
    <name evidence="9" type="ORF">TAV_000359700</name>
</gene>
<keyword evidence="4 6" id="KW-0472">Membrane</keyword>
<dbReference type="PROSITE" id="PS51257">
    <property type="entry name" value="PROKAR_LIPOPROTEIN"/>
    <property type="match status" value="1"/>
</dbReference>